<dbReference type="PANTHER" id="PTHR19308:SF14">
    <property type="entry name" value="START DOMAIN-CONTAINING PROTEIN"/>
    <property type="match status" value="1"/>
</dbReference>
<dbReference type="SUPFAM" id="SSF55961">
    <property type="entry name" value="Bet v1-like"/>
    <property type="match status" value="1"/>
</dbReference>
<sequence>MALEEPALPAVPEYPSRSPWNSEIEGTRERFLRELGDYSGWKPMGEKQGVKLWRKYDDVESANPSNPAFPSLTFVLLHRRITVSCRTSFHAPDVEIQRLVLADPIPCVRGETIVKNASPYAMPGMRKLWDPRTELGCMLQRFSRNEVLFYAVTKGKRFIASPRDIVGVQKDYVEEDGSCMIVQKSVETDVAPEQSGMRRATLDLSGWHFQPQGEDLKVTYIFRIGLGGMIPNAIVSMATTETPLCTGRARDTFYEYGHAPYIRHTPDEPSTIFQKETFESPPVREYQCTVTTGQQVGETFEIAYDSRRMYKPEGGVQVAVKGEGLQAVDDGKGTVRVQTTASGKTATIVLTPR</sequence>
<dbReference type="PANTHER" id="PTHR19308">
    <property type="entry name" value="PHOSPHATIDYLCHOLINE TRANSFER PROTEIN"/>
    <property type="match status" value="1"/>
</dbReference>
<feature type="domain" description="START" evidence="1">
    <location>
        <begin position="126"/>
        <end position="236"/>
    </location>
</feature>
<dbReference type="InterPro" id="IPR023393">
    <property type="entry name" value="START-like_dom_sf"/>
</dbReference>
<dbReference type="Gene3D" id="3.30.530.20">
    <property type="match status" value="1"/>
</dbReference>
<dbReference type="InterPro" id="IPR002913">
    <property type="entry name" value="START_lipid-bd_dom"/>
</dbReference>
<evidence type="ECO:0000313" key="3">
    <source>
        <dbReference type="Proteomes" id="UP000321518"/>
    </source>
</evidence>
<evidence type="ECO:0000313" key="2">
    <source>
        <dbReference type="EMBL" id="GEM06310.1"/>
    </source>
</evidence>
<dbReference type="InterPro" id="IPR051213">
    <property type="entry name" value="START_lipid_transfer"/>
</dbReference>
<evidence type="ECO:0000259" key="1">
    <source>
        <dbReference type="PROSITE" id="PS50848"/>
    </source>
</evidence>
<gene>
    <name evidence="2" type="ORF">Rt10032_c01g0327</name>
</gene>
<reference evidence="2 3" key="1">
    <citation type="submission" date="2019-07" db="EMBL/GenBank/DDBJ databases">
        <title>Rhodotorula toruloides NBRC10032 genome sequencing.</title>
        <authorList>
            <person name="Shida Y."/>
            <person name="Takaku H."/>
            <person name="Ogasawara W."/>
            <person name="Mori K."/>
        </authorList>
    </citation>
    <scope>NUCLEOTIDE SEQUENCE [LARGE SCALE GENOMIC DNA]</scope>
    <source>
        <strain evidence="2 3">NBRC10032</strain>
    </source>
</reference>
<dbReference type="AlphaFoldDB" id="A0A511K7J6"/>
<organism evidence="2 3">
    <name type="scientific">Rhodotorula toruloides</name>
    <name type="common">Yeast</name>
    <name type="synonym">Rhodosporidium toruloides</name>
    <dbReference type="NCBI Taxonomy" id="5286"/>
    <lineage>
        <taxon>Eukaryota</taxon>
        <taxon>Fungi</taxon>
        <taxon>Dikarya</taxon>
        <taxon>Basidiomycota</taxon>
        <taxon>Pucciniomycotina</taxon>
        <taxon>Microbotryomycetes</taxon>
        <taxon>Sporidiobolales</taxon>
        <taxon>Sporidiobolaceae</taxon>
        <taxon>Rhodotorula</taxon>
    </lineage>
</organism>
<comment type="caution">
    <text evidence="2">The sequence shown here is derived from an EMBL/GenBank/DDBJ whole genome shotgun (WGS) entry which is preliminary data.</text>
</comment>
<dbReference type="GO" id="GO:0005737">
    <property type="term" value="C:cytoplasm"/>
    <property type="evidence" value="ECO:0007669"/>
    <property type="project" value="UniProtKB-ARBA"/>
</dbReference>
<dbReference type="OrthoDB" id="196858at2759"/>
<dbReference type="GO" id="GO:0008289">
    <property type="term" value="F:lipid binding"/>
    <property type="evidence" value="ECO:0007669"/>
    <property type="project" value="InterPro"/>
</dbReference>
<dbReference type="Pfam" id="PF01852">
    <property type="entry name" value="START"/>
    <property type="match status" value="1"/>
</dbReference>
<protein>
    <submittedName>
        <fullName evidence="2">START domain containing protein</fullName>
    </submittedName>
</protein>
<proteinExistence type="predicted"/>
<dbReference type="EMBL" id="BJWK01000001">
    <property type="protein sequence ID" value="GEM06310.1"/>
    <property type="molecule type" value="Genomic_DNA"/>
</dbReference>
<dbReference type="PROSITE" id="PS50848">
    <property type="entry name" value="START"/>
    <property type="match status" value="1"/>
</dbReference>
<dbReference type="Proteomes" id="UP000321518">
    <property type="component" value="Unassembled WGS sequence"/>
</dbReference>
<name>A0A511K7J6_RHOTO</name>
<accession>A0A511K7J6</accession>
<dbReference type="CDD" id="cd00177">
    <property type="entry name" value="START"/>
    <property type="match status" value="1"/>
</dbReference>